<dbReference type="InterPro" id="IPR002901">
    <property type="entry name" value="MGlyc_endo_b_GlcNAc-like_dom"/>
</dbReference>
<keyword evidence="5" id="KW-1185">Reference proteome</keyword>
<dbReference type="Proteomes" id="UP000664303">
    <property type="component" value="Unassembled WGS sequence"/>
</dbReference>
<organism evidence="4 5">
    <name type="scientific">Parahaliea mediterranea</name>
    <dbReference type="NCBI Taxonomy" id="651086"/>
    <lineage>
        <taxon>Bacteria</taxon>
        <taxon>Pseudomonadati</taxon>
        <taxon>Pseudomonadota</taxon>
        <taxon>Gammaproteobacteria</taxon>
        <taxon>Cellvibrionales</taxon>
        <taxon>Halieaceae</taxon>
        <taxon>Parahaliea</taxon>
    </lineage>
</organism>
<keyword evidence="1" id="KW-0175">Coiled coil</keyword>
<keyword evidence="2" id="KW-0812">Transmembrane</keyword>
<feature type="coiled-coil region" evidence="1">
    <location>
        <begin position="232"/>
        <end position="259"/>
    </location>
</feature>
<keyword evidence="2" id="KW-1133">Transmembrane helix</keyword>
<accession>A0A939DGN4</accession>
<name>A0A939DGN4_9GAMM</name>
<comment type="caution">
    <text evidence="4">The sequence shown here is derived from an EMBL/GenBank/DDBJ whole genome shotgun (WGS) entry which is preliminary data.</text>
</comment>
<gene>
    <name evidence="4" type="ORF">JYP50_14545</name>
</gene>
<evidence type="ECO:0000313" key="4">
    <source>
        <dbReference type="EMBL" id="MBN7797826.1"/>
    </source>
</evidence>
<dbReference type="RefSeq" id="WP_206561272.1">
    <property type="nucleotide sequence ID" value="NZ_JAFKCZ010000010.1"/>
</dbReference>
<evidence type="ECO:0000259" key="3">
    <source>
        <dbReference type="Pfam" id="PF01832"/>
    </source>
</evidence>
<dbReference type="Gene3D" id="1.10.530.10">
    <property type="match status" value="1"/>
</dbReference>
<evidence type="ECO:0000313" key="5">
    <source>
        <dbReference type="Proteomes" id="UP000664303"/>
    </source>
</evidence>
<evidence type="ECO:0000256" key="2">
    <source>
        <dbReference type="SAM" id="Phobius"/>
    </source>
</evidence>
<dbReference type="PANTHER" id="PTHR40572">
    <property type="entry name" value="PROTEIN BAX"/>
    <property type="match status" value="1"/>
</dbReference>
<keyword evidence="2" id="KW-0472">Membrane</keyword>
<evidence type="ECO:0000256" key="1">
    <source>
        <dbReference type="SAM" id="Coils"/>
    </source>
</evidence>
<proteinExistence type="predicted"/>
<sequence>MRLSEPTGHWSPARRYTLAALALLALLLLMWLALRPPAYPPMPDMRAIGDVDARKQAFYGHLLPLVRDANATILRDRERLRSIASRQDAGEAPSWQDRRWLEALCGSYGVAFDPEQLPAVLDTLLRRVDIVPPALALAQAAKESGWGRSRFAVQANNLFGQWCYQPGCGIVPARRAAGARHEIQAFDSIAESIRQYMNNLNTHDRYRPFRDLRAGLRSRDKAVTGPALVAGLSQYSQRRDAYVEEIRALMRQNADLLEAVADT</sequence>
<dbReference type="EMBL" id="JAFKCZ010000010">
    <property type="protein sequence ID" value="MBN7797826.1"/>
    <property type="molecule type" value="Genomic_DNA"/>
</dbReference>
<dbReference type="PANTHER" id="PTHR40572:SF1">
    <property type="entry name" value="PROTEIN BAX"/>
    <property type="match status" value="1"/>
</dbReference>
<feature type="domain" description="Mannosyl-glycoprotein endo-beta-N-acetylglucosamidase-like" evidence="3">
    <location>
        <begin position="127"/>
        <end position="253"/>
    </location>
</feature>
<dbReference type="Pfam" id="PF01832">
    <property type="entry name" value="Glucosaminidase"/>
    <property type="match status" value="1"/>
</dbReference>
<reference evidence="4" key="1">
    <citation type="submission" date="2021-02" db="EMBL/GenBank/DDBJ databases">
        <title>PHA producing bacteria isolated from coastal sediment in Guangdong, Shenzhen.</title>
        <authorList>
            <person name="Zheng W."/>
            <person name="Yu S."/>
            <person name="Huang Y."/>
        </authorList>
    </citation>
    <scope>NUCLEOTIDE SEQUENCE</scope>
    <source>
        <strain evidence="4">TN14-10</strain>
    </source>
</reference>
<dbReference type="GO" id="GO:0004040">
    <property type="term" value="F:amidase activity"/>
    <property type="evidence" value="ECO:0007669"/>
    <property type="project" value="InterPro"/>
</dbReference>
<protein>
    <submittedName>
        <fullName evidence="4">Glucosaminidase domain-containing protein</fullName>
    </submittedName>
</protein>
<dbReference type="InterPro" id="IPR053195">
    <property type="entry name" value="Bax-like"/>
</dbReference>
<feature type="transmembrane region" description="Helical" evidence="2">
    <location>
        <begin position="16"/>
        <end position="34"/>
    </location>
</feature>
<dbReference type="AlphaFoldDB" id="A0A939DGN4"/>